<gene>
    <name evidence="2" type="ORF">ACFFHF_09510</name>
</gene>
<proteinExistence type="predicted"/>
<dbReference type="PANTHER" id="PTHR37291:SF1">
    <property type="entry name" value="TYPE IV METHYL-DIRECTED RESTRICTION ENZYME ECOKMCRB SUBUNIT"/>
    <property type="match status" value="1"/>
</dbReference>
<evidence type="ECO:0000259" key="1">
    <source>
        <dbReference type="Pfam" id="PF07728"/>
    </source>
</evidence>
<feature type="domain" description="ATPase dynein-related AAA" evidence="1">
    <location>
        <begin position="362"/>
        <end position="508"/>
    </location>
</feature>
<keyword evidence="3" id="KW-1185">Reference proteome</keyword>
<dbReference type="InterPro" id="IPR011704">
    <property type="entry name" value="ATPase_dyneun-rel_AAA"/>
</dbReference>
<dbReference type="InterPro" id="IPR027417">
    <property type="entry name" value="P-loop_NTPase"/>
</dbReference>
<dbReference type="RefSeq" id="WP_377057942.1">
    <property type="nucleotide sequence ID" value="NZ_JBHLUU010000027.1"/>
</dbReference>
<comment type="caution">
    <text evidence="2">The sequence shown here is derived from an EMBL/GenBank/DDBJ whole genome shotgun (WGS) entry which is preliminary data.</text>
</comment>
<evidence type="ECO:0000313" key="3">
    <source>
        <dbReference type="Proteomes" id="UP001589738"/>
    </source>
</evidence>
<dbReference type="Proteomes" id="UP001589738">
    <property type="component" value="Unassembled WGS sequence"/>
</dbReference>
<dbReference type="InterPro" id="IPR052934">
    <property type="entry name" value="Methyl-DNA_Rec/Restrict_Enz"/>
</dbReference>
<dbReference type="EMBL" id="JBHLUU010000027">
    <property type="protein sequence ID" value="MFC0475486.1"/>
    <property type="molecule type" value="Genomic_DNA"/>
</dbReference>
<protein>
    <submittedName>
        <fullName evidence="2">McrB family protein</fullName>
    </submittedName>
</protein>
<accession>A0ABV6KUD6</accession>
<evidence type="ECO:0000313" key="2">
    <source>
        <dbReference type="EMBL" id="MFC0475486.1"/>
    </source>
</evidence>
<dbReference type="Gene3D" id="3.40.50.300">
    <property type="entry name" value="P-loop containing nucleotide triphosphate hydrolases"/>
    <property type="match status" value="1"/>
</dbReference>
<dbReference type="Pfam" id="PF07728">
    <property type="entry name" value="AAA_5"/>
    <property type="match status" value="1"/>
</dbReference>
<reference evidence="2 3" key="1">
    <citation type="submission" date="2024-09" db="EMBL/GenBank/DDBJ databases">
        <authorList>
            <person name="Sun Q."/>
            <person name="Mori K."/>
        </authorList>
    </citation>
    <scope>NUCLEOTIDE SEQUENCE [LARGE SCALE GENOMIC DNA]</scope>
    <source>
        <strain evidence="2 3">CGMCC 1.9126</strain>
    </source>
</reference>
<name>A0ABV6KUD6_9BACI</name>
<dbReference type="PANTHER" id="PTHR37291">
    <property type="entry name" value="5-METHYLCYTOSINE-SPECIFIC RESTRICTION ENZYME B"/>
    <property type="match status" value="1"/>
</dbReference>
<organism evidence="2 3">
    <name type="scientific">Robertmurraya beringensis</name>
    <dbReference type="NCBI Taxonomy" id="641660"/>
    <lineage>
        <taxon>Bacteria</taxon>
        <taxon>Bacillati</taxon>
        <taxon>Bacillota</taxon>
        <taxon>Bacilli</taxon>
        <taxon>Bacillales</taxon>
        <taxon>Bacillaceae</taxon>
        <taxon>Robertmurraya</taxon>
    </lineage>
</organism>
<sequence>MIKEVRSWSKPNIGNLIGRKKVDWSILEYGTHIPIEFHDDFAIANANHFLKVGERVDIKLLIEDKSFVVQLVNFRHKDSDKGSLQLRYDTNRLLKEYLISTFNTSYKYLENNREEKSKKPVHTPKEIEESIDFLQTDEPYVYRLILNTSKVFSIWWVNQGQTHKEKRDNEFLWAPQKSKQGIPLPHHVGLLKPKVGDIVFCYSSMEIKSVGIVQEEAVEAPKPSVIATHNWEEDGYLVKLNYFDINPTIRKEDIPLEWRLEEGGPFDRNGNLKQGYFFELTEVFARKIFNLFKERFPTEVRNKLLEYKPKEQTIQITENPKTYLSNADLVNHIYTYIKAKGLYYKKEEVINLFLSLKTKPFVILSGISGTGKTKMVQWFAESVGATEENGQFALIPIRPDWNDGSDLLGYVDIKGEFKEGPLTRVIKRAENHPELPYFVLLDEMNLARVEYYFSDILSVMESRKWKNGDIVSSNLLSEEIAGFDLKLPNNLYIVGTVNMDETTHPFSKKVLDRANTIEFNRIALGNLSFLQEIEQVDPIVSDQDSFASTYLHLKDLYVKNSGIVEKVTTELELMNAALQLINAHVGYRVRDEICFYMAYNEEARLMEFSKALDHCILQKILPRVAGSDMRVDQLLKKLYVQFTNKQYEEDVDLTEQELQVAIYPKSATKVVEMLGRLRDDGFTSFWIS</sequence>
<dbReference type="SUPFAM" id="SSF52540">
    <property type="entry name" value="P-loop containing nucleoside triphosphate hydrolases"/>
    <property type="match status" value="1"/>
</dbReference>